<name>A0A1H4CJM5_9BACT</name>
<evidence type="ECO:0000259" key="2">
    <source>
        <dbReference type="Pfam" id="PF00156"/>
    </source>
</evidence>
<organism evidence="4 5">
    <name type="scientific">Desulfuromusa kysingii</name>
    <dbReference type="NCBI Taxonomy" id="37625"/>
    <lineage>
        <taxon>Bacteria</taxon>
        <taxon>Pseudomonadati</taxon>
        <taxon>Thermodesulfobacteriota</taxon>
        <taxon>Desulfuromonadia</taxon>
        <taxon>Desulfuromonadales</taxon>
        <taxon>Geopsychrobacteraceae</taxon>
        <taxon>Desulfuromusa</taxon>
    </lineage>
</organism>
<sequence>MGMGGFPSIKTFFLLLFKQLFPPACPLCGRPLSATDTDVLCDDCLAGFTPIPSSHCPLCALPFTGKSNRPHLCGRCIRNRPAYEKVYSVGLYDQSLRRAIHHFKFNRKVGLDRSLGVLLEREVEADLPLDVVIPVPLHHKRLQQRSYNQALLLAREFAKIRNLPVLTDLLLKVKETQSQQGLSAKQRATNLQGAFAIQRSIENATVLLIDDVLTTGATADACCQVLLTGGAKAVYVAVIGRAA</sequence>
<gene>
    <name evidence="4" type="ORF">SAMN05660420_02578</name>
</gene>
<dbReference type="PANTHER" id="PTHR47505">
    <property type="entry name" value="DNA UTILIZATION PROTEIN YHGH"/>
    <property type="match status" value="1"/>
</dbReference>
<dbReference type="Pfam" id="PF00156">
    <property type="entry name" value="Pribosyltran"/>
    <property type="match status" value="1"/>
</dbReference>
<dbReference type="InterPro" id="IPR000836">
    <property type="entry name" value="PRTase_dom"/>
</dbReference>
<dbReference type="EMBL" id="FNQN01000008">
    <property type="protein sequence ID" value="SEA60503.1"/>
    <property type="molecule type" value="Genomic_DNA"/>
</dbReference>
<dbReference type="SUPFAM" id="SSF53271">
    <property type="entry name" value="PRTase-like"/>
    <property type="match status" value="1"/>
</dbReference>
<keyword evidence="5" id="KW-1185">Reference proteome</keyword>
<dbReference type="Proteomes" id="UP000199409">
    <property type="component" value="Unassembled WGS sequence"/>
</dbReference>
<reference evidence="4 5" key="1">
    <citation type="submission" date="2016-10" db="EMBL/GenBank/DDBJ databases">
        <authorList>
            <person name="de Groot N.N."/>
        </authorList>
    </citation>
    <scope>NUCLEOTIDE SEQUENCE [LARGE SCALE GENOMIC DNA]</scope>
    <source>
        <strain evidence="4 5">DSM 7343</strain>
    </source>
</reference>
<dbReference type="InterPro" id="IPR029057">
    <property type="entry name" value="PRTase-like"/>
</dbReference>
<accession>A0A1H4CJM5</accession>
<evidence type="ECO:0000256" key="1">
    <source>
        <dbReference type="ARBA" id="ARBA00008007"/>
    </source>
</evidence>
<evidence type="ECO:0000313" key="5">
    <source>
        <dbReference type="Proteomes" id="UP000199409"/>
    </source>
</evidence>
<evidence type="ECO:0000259" key="3">
    <source>
        <dbReference type="Pfam" id="PF18912"/>
    </source>
</evidence>
<feature type="domain" description="Phosphoribosyltransferase" evidence="2">
    <location>
        <begin position="161"/>
        <end position="239"/>
    </location>
</feature>
<protein>
    <submittedName>
        <fullName evidence="4">ComF family protein</fullName>
    </submittedName>
</protein>
<dbReference type="Pfam" id="PF18912">
    <property type="entry name" value="DZR_2"/>
    <property type="match status" value="1"/>
</dbReference>
<dbReference type="InterPro" id="IPR051910">
    <property type="entry name" value="ComF/GntX_DNA_util-trans"/>
</dbReference>
<dbReference type="CDD" id="cd06223">
    <property type="entry name" value="PRTases_typeI"/>
    <property type="match status" value="1"/>
</dbReference>
<dbReference type="AlphaFoldDB" id="A0A1H4CJM5"/>
<comment type="similarity">
    <text evidence="1">Belongs to the ComF/GntX family.</text>
</comment>
<dbReference type="PANTHER" id="PTHR47505:SF1">
    <property type="entry name" value="DNA UTILIZATION PROTEIN YHGH"/>
    <property type="match status" value="1"/>
</dbReference>
<dbReference type="Gene3D" id="3.40.50.2020">
    <property type="match status" value="1"/>
</dbReference>
<feature type="domain" description="Double zinc ribbon" evidence="3">
    <location>
        <begin position="18"/>
        <end position="76"/>
    </location>
</feature>
<dbReference type="STRING" id="37625.SAMN05660420_02578"/>
<proteinExistence type="inferred from homology"/>
<dbReference type="InterPro" id="IPR044005">
    <property type="entry name" value="DZR_2"/>
</dbReference>
<evidence type="ECO:0000313" key="4">
    <source>
        <dbReference type="EMBL" id="SEA60503.1"/>
    </source>
</evidence>